<evidence type="ECO:0000256" key="7">
    <source>
        <dbReference type="ARBA" id="ARBA00023002"/>
    </source>
</evidence>
<keyword evidence="6" id="KW-0521">NADP</keyword>
<keyword evidence="5" id="KW-0274">FAD</keyword>
<dbReference type="InterPro" id="IPR025700">
    <property type="entry name" value="Lys/Orn_oxygenase"/>
</dbReference>
<dbReference type="Proteomes" id="UP000477651">
    <property type="component" value="Unassembled WGS sequence"/>
</dbReference>
<comment type="caution">
    <text evidence="8">The sequence shown here is derived from an EMBL/GenBank/DDBJ whole genome shotgun (WGS) entry which is preliminary data.</text>
</comment>
<evidence type="ECO:0000256" key="2">
    <source>
        <dbReference type="ARBA" id="ARBA00004924"/>
    </source>
</evidence>
<comment type="cofactor">
    <cofactor evidence="1">
        <name>FAD</name>
        <dbReference type="ChEBI" id="CHEBI:57692"/>
    </cofactor>
</comment>
<keyword evidence="4" id="KW-0285">Flavoprotein</keyword>
<dbReference type="Gene3D" id="3.50.50.60">
    <property type="entry name" value="FAD/NAD(P)-binding domain"/>
    <property type="match status" value="1"/>
</dbReference>
<dbReference type="PANTHER" id="PTHR42802:SF1">
    <property type="entry name" value="L-ORNITHINE N(5)-MONOOXYGENASE"/>
    <property type="match status" value="1"/>
</dbReference>
<evidence type="ECO:0000256" key="1">
    <source>
        <dbReference type="ARBA" id="ARBA00001974"/>
    </source>
</evidence>
<name>A0A6L9Y4G6_9BURK</name>
<protein>
    <submittedName>
        <fullName evidence="8">SidA/IucD/PvdA family monooxygenase</fullName>
    </submittedName>
</protein>
<proteinExistence type="inferred from homology"/>
<evidence type="ECO:0000256" key="4">
    <source>
        <dbReference type="ARBA" id="ARBA00022630"/>
    </source>
</evidence>
<dbReference type="SUPFAM" id="SSF51905">
    <property type="entry name" value="FAD/NAD(P)-binding domain"/>
    <property type="match status" value="1"/>
</dbReference>
<gene>
    <name evidence="8" type="ORF">F9B74_03120</name>
</gene>
<dbReference type="GO" id="GO:0004497">
    <property type="term" value="F:monooxygenase activity"/>
    <property type="evidence" value="ECO:0007669"/>
    <property type="project" value="UniProtKB-KW"/>
</dbReference>
<keyword evidence="9" id="KW-1185">Reference proteome</keyword>
<evidence type="ECO:0000256" key="5">
    <source>
        <dbReference type="ARBA" id="ARBA00022827"/>
    </source>
</evidence>
<keyword evidence="8" id="KW-0503">Monooxygenase</keyword>
<dbReference type="Pfam" id="PF13434">
    <property type="entry name" value="Lys_Orn_oxgnase"/>
    <property type="match status" value="1"/>
</dbReference>
<comment type="pathway">
    <text evidence="2">Siderophore biosynthesis.</text>
</comment>
<dbReference type="InterPro" id="IPR036188">
    <property type="entry name" value="FAD/NAD-bd_sf"/>
</dbReference>
<dbReference type="PANTHER" id="PTHR42802">
    <property type="entry name" value="MONOOXYGENASE"/>
    <property type="match status" value="1"/>
</dbReference>
<dbReference type="EMBL" id="JAAGYR010000004">
    <property type="protein sequence ID" value="NEN75319.1"/>
    <property type="molecule type" value="Genomic_DNA"/>
</dbReference>
<reference evidence="8 9" key="1">
    <citation type="submission" date="2020-02" db="EMBL/GenBank/DDBJ databases">
        <title>Pelistega sp. NLN82 were isolated from wild rodents of the Hainan Island.</title>
        <authorList>
            <person name="Niu N."/>
            <person name="Zhou J."/>
        </authorList>
    </citation>
    <scope>NUCLEOTIDE SEQUENCE [LARGE SCALE GENOMIC DNA]</scope>
    <source>
        <strain evidence="8 9">NLN82</strain>
    </source>
</reference>
<dbReference type="RefSeq" id="WP_163764011.1">
    <property type="nucleotide sequence ID" value="NZ_JAAGYR010000004.1"/>
</dbReference>
<sequence>MNQIVFDIFGIGIGPFNLGLSALLSRHINIQSKFVDKRPDFQWHEGLLIPGTTLQVPFFADLVSMADPTHPFSYINYLHLHDRLYQFYYYNNFLIPRTEYNHYCQWVVNQLPSCTFSEEVKSVKYEDKQFIIECDSLSEGKKYYSSKHLSIGIGTVPYVPSTLKHSSYPKVIHSSEFIHLQEKLAECQQVTIVGSGQSAAECVLALYQKLSPERIKRGASIRWITHAKGFHPMEYSKLGQECFTPDYMRYFQQLTREKRKHVSLSQGFLYKGISFTTIADIFDLLYERSIGGHPTGLSLYSNCLVEKIDTYTEYEKIDIHYYHEELGQKGVLQTDALILATGYYHCWPEWFEELKREILVTDSDNQYIIQDDFTLLRSDNKEGKIFLQNAEIDQQSVASPDLGVGPYRNAIICNQLLENDFYHIPKKTAFQNYGLPK</sequence>
<evidence type="ECO:0000256" key="6">
    <source>
        <dbReference type="ARBA" id="ARBA00022857"/>
    </source>
</evidence>
<comment type="similarity">
    <text evidence="3">Belongs to the lysine N(6)-hydroxylase/L-ornithine N(5)-oxygenase family.</text>
</comment>
<keyword evidence="7" id="KW-0560">Oxidoreductase</keyword>
<evidence type="ECO:0000313" key="8">
    <source>
        <dbReference type="EMBL" id="NEN75319.1"/>
    </source>
</evidence>
<evidence type="ECO:0000313" key="9">
    <source>
        <dbReference type="Proteomes" id="UP000477651"/>
    </source>
</evidence>
<organism evidence="8 9">
    <name type="scientific">Pelistega ratti</name>
    <dbReference type="NCBI Taxonomy" id="2652177"/>
    <lineage>
        <taxon>Bacteria</taxon>
        <taxon>Pseudomonadati</taxon>
        <taxon>Pseudomonadota</taxon>
        <taxon>Betaproteobacteria</taxon>
        <taxon>Burkholderiales</taxon>
        <taxon>Alcaligenaceae</taxon>
        <taxon>Pelistega</taxon>
    </lineage>
</organism>
<accession>A0A6L9Y4G6</accession>
<evidence type="ECO:0000256" key="3">
    <source>
        <dbReference type="ARBA" id="ARBA00007588"/>
    </source>
</evidence>
<dbReference type="AlphaFoldDB" id="A0A6L9Y4G6"/>